<dbReference type="PROSITE" id="PS50893">
    <property type="entry name" value="ABC_TRANSPORTER_2"/>
    <property type="match status" value="1"/>
</dbReference>
<dbReference type="SUPFAM" id="SSF52540">
    <property type="entry name" value="P-loop containing nucleoside triphosphate hydrolases"/>
    <property type="match status" value="1"/>
</dbReference>
<evidence type="ECO:0000313" key="10">
    <source>
        <dbReference type="EMBL" id="BDZ76677.1"/>
    </source>
</evidence>
<dbReference type="PANTHER" id="PTHR43394">
    <property type="entry name" value="ATP-DEPENDENT PERMEASE MDL1, MITOCHONDRIAL"/>
    <property type="match status" value="1"/>
</dbReference>
<keyword evidence="6 7" id="KW-0472">Membrane</keyword>
<dbReference type="Pfam" id="PF00005">
    <property type="entry name" value="ABC_tran"/>
    <property type="match status" value="1"/>
</dbReference>
<evidence type="ECO:0000256" key="1">
    <source>
        <dbReference type="ARBA" id="ARBA00004651"/>
    </source>
</evidence>
<evidence type="ECO:0000256" key="3">
    <source>
        <dbReference type="ARBA" id="ARBA00022741"/>
    </source>
</evidence>
<dbReference type="GO" id="GO:0005524">
    <property type="term" value="F:ATP binding"/>
    <property type="evidence" value="ECO:0007669"/>
    <property type="project" value="UniProtKB-KW"/>
</dbReference>
<dbReference type="InterPro" id="IPR039421">
    <property type="entry name" value="Type_1_exporter"/>
</dbReference>
<dbReference type="Gene3D" id="1.20.1560.10">
    <property type="entry name" value="ABC transporter type 1, transmembrane domain"/>
    <property type="match status" value="1"/>
</dbReference>
<feature type="domain" description="ABC transporter" evidence="8">
    <location>
        <begin position="339"/>
        <end position="574"/>
    </location>
</feature>
<dbReference type="InterPro" id="IPR011527">
    <property type="entry name" value="ABC1_TM_dom"/>
</dbReference>
<dbReference type="PANTHER" id="PTHR43394:SF1">
    <property type="entry name" value="ATP-BINDING CASSETTE SUB-FAMILY B MEMBER 10, MITOCHONDRIAL"/>
    <property type="match status" value="1"/>
</dbReference>
<keyword evidence="11" id="KW-1185">Reference proteome</keyword>
<dbReference type="PROSITE" id="PS50929">
    <property type="entry name" value="ABC_TM1F"/>
    <property type="match status" value="1"/>
</dbReference>
<sequence>MKRLLGYLKKHPVITILAPLFKMLEATFELFVPLVVAQMIDVGIAGNNGAYLWKMGGLLILLGIIGFSFSLTAQYFAAKSAISAGMAMRSDLFAHINTLSYQEIDAIGTSTLINRMTGDVNQVQNGVNMFLRLFLRSPFVVLGAMVMAFTVDVKAARPFAVTIPALLIVVFIILLASMPLYKAVQKQLDRVLLSTRENLLGIRVVRAFGRQKEEMEHFRQETDQLYGKQIFVGKISALLNPLTYVIINLGIIAVLYFGGIQVNEGSLTQGQVIALINYMSQILTELIKLANLIILLSRSLASLGRVNALFDVQTSIPKEGEVFAPDPGVNCAGANCAAVEFEHVSFSYAGSKSAALKDLSFQAMPGETIGIIGGTGSGKSTLASLIPRFYECSAGTIRLFGQDIRSFAPASIRKHIGIVPQKAAVFSGSLRENMQWGKKDASDTEIYQALTIAQAREFVDAKKEGLDLMIQQQGSNLSGGQKQRLTIARALVGAPSILILDDSASALDFATDARLRKAIRENTGNTTVFIISQRVSAVKNADRILVMDDGRIAGCGTHRELLDSNEIYQEICASQLSGKEAGANV</sequence>
<feature type="transmembrane region" description="Helical" evidence="7">
    <location>
        <begin position="12"/>
        <end position="36"/>
    </location>
</feature>
<comment type="subcellular location">
    <subcellularLocation>
        <location evidence="1">Cell membrane</location>
        <topology evidence="1">Multi-pass membrane protein</topology>
    </subcellularLocation>
</comment>
<dbReference type="EMBL" id="AP027742">
    <property type="protein sequence ID" value="BDZ76677.1"/>
    <property type="molecule type" value="Genomic_DNA"/>
</dbReference>
<evidence type="ECO:0000256" key="6">
    <source>
        <dbReference type="ARBA" id="ARBA00023136"/>
    </source>
</evidence>
<evidence type="ECO:0000256" key="7">
    <source>
        <dbReference type="SAM" id="Phobius"/>
    </source>
</evidence>
<keyword evidence="5 7" id="KW-1133">Transmembrane helix</keyword>
<feature type="transmembrane region" description="Helical" evidence="7">
    <location>
        <begin position="159"/>
        <end position="181"/>
    </location>
</feature>
<dbReference type="SMART" id="SM00382">
    <property type="entry name" value="AAA"/>
    <property type="match status" value="1"/>
</dbReference>
<keyword evidence="4 10" id="KW-0067">ATP-binding</keyword>
<dbReference type="InterPro" id="IPR003439">
    <property type="entry name" value="ABC_transporter-like_ATP-bd"/>
</dbReference>
<dbReference type="InterPro" id="IPR027417">
    <property type="entry name" value="P-loop_NTPase"/>
</dbReference>
<dbReference type="PROSITE" id="PS00211">
    <property type="entry name" value="ABC_TRANSPORTER_1"/>
    <property type="match status" value="1"/>
</dbReference>
<protein>
    <submittedName>
        <fullName evidence="10">Multidrug ABC transporter ATP-binding protein</fullName>
    </submittedName>
</protein>
<dbReference type="SUPFAM" id="SSF90123">
    <property type="entry name" value="ABC transporter transmembrane region"/>
    <property type="match status" value="1"/>
</dbReference>
<evidence type="ECO:0000259" key="8">
    <source>
        <dbReference type="PROSITE" id="PS50893"/>
    </source>
</evidence>
<dbReference type="RefSeq" id="WP_316266296.1">
    <property type="nucleotide sequence ID" value="NZ_AP027742.1"/>
</dbReference>
<dbReference type="Gene3D" id="3.40.50.300">
    <property type="entry name" value="P-loop containing nucleotide triphosphate hydrolases"/>
    <property type="match status" value="1"/>
</dbReference>
<accession>A0ABN6Z0V5</accession>
<dbReference type="Pfam" id="PF00664">
    <property type="entry name" value="ABC_membrane"/>
    <property type="match status" value="1"/>
</dbReference>
<dbReference type="InterPro" id="IPR017871">
    <property type="entry name" value="ABC_transporter-like_CS"/>
</dbReference>
<feature type="transmembrane region" description="Helical" evidence="7">
    <location>
        <begin position="238"/>
        <end position="258"/>
    </location>
</feature>
<keyword evidence="3" id="KW-0547">Nucleotide-binding</keyword>
<dbReference type="InterPro" id="IPR036640">
    <property type="entry name" value="ABC1_TM_sf"/>
</dbReference>
<dbReference type="InterPro" id="IPR003593">
    <property type="entry name" value="AAA+_ATPase"/>
</dbReference>
<evidence type="ECO:0000259" key="9">
    <source>
        <dbReference type="PROSITE" id="PS50929"/>
    </source>
</evidence>
<feature type="transmembrane region" description="Helical" evidence="7">
    <location>
        <begin position="56"/>
        <end position="78"/>
    </location>
</feature>
<feature type="domain" description="ABC transmembrane type-1" evidence="9">
    <location>
        <begin position="16"/>
        <end position="298"/>
    </location>
</feature>
<organism evidence="10 11">
    <name type="scientific">Claveliimonas bilis</name>
    <dbReference type="NCBI Taxonomy" id="3028070"/>
    <lineage>
        <taxon>Bacteria</taxon>
        <taxon>Bacillati</taxon>
        <taxon>Bacillota</taxon>
        <taxon>Clostridia</taxon>
        <taxon>Lachnospirales</taxon>
        <taxon>Lachnospiraceae</taxon>
        <taxon>Claveliimonas</taxon>
    </lineage>
</organism>
<feature type="transmembrane region" description="Helical" evidence="7">
    <location>
        <begin position="133"/>
        <end position="153"/>
    </location>
</feature>
<keyword evidence="2 7" id="KW-0812">Transmembrane</keyword>
<evidence type="ECO:0000256" key="4">
    <source>
        <dbReference type="ARBA" id="ARBA00022840"/>
    </source>
</evidence>
<gene>
    <name evidence="10" type="ORF">Lac1_08600</name>
</gene>
<evidence type="ECO:0000256" key="5">
    <source>
        <dbReference type="ARBA" id="ARBA00022989"/>
    </source>
</evidence>
<evidence type="ECO:0000256" key="2">
    <source>
        <dbReference type="ARBA" id="ARBA00022692"/>
    </source>
</evidence>
<name>A0ABN6Z0V5_9FIRM</name>
<dbReference type="CDD" id="cd18548">
    <property type="entry name" value="ABC_6TM_Tm287_like"/>
    <property type="match status" value="1"/>
</dbReference>
<dbReference type="Proteomes" id="UP001305815">
    <property type="component" value="Chromosome"/>
</dbReference>
<evidence type="ECO:0000313" key="11">
    <source>
        <dbReference type="Proteomes" id="UP001305815"/>
    </source>
</evidence>
<reference evidence="11" key="1">
    <citation type="journal article" date="2023" name="Int. J. Syst. Evol. Microbiol.">
        <title>Claveliimonas bilis gen. nov., sp. nov., deoxycholic acid-producing bacteria isolated from human faeces, and reclassification of Sellimonas monacensis Zenner et al. 2021 as Claveliimonas monacensis comb. nov.</title>
        <authorList>
            <person name="Hisatomi A."/>
            <person name="Kastawa N.W.E.P.G."/>
            <person name="Song I."/>
            <person name="Ohkuma M."/>
            <person name="Fukiya S."/>
            <person name="Sakamoto M."/>
        </authorList>
    </citation>
    <scope>NUCLEOTIDE SEQUENCE [LARGE SCALE GENOMIC DNA]</scope>
    <source>
        <strain evidence="11">12BBH14</strain>
    </source>
</reference>
<proteinExistence type="predicted"/>